<keyword evidence="1" id="KW-1133">Transmembrane helix</keyword>
<keyword evidence="1" id="KW-0812">Transmembrane</keyword>
<dbReference type="EMBL" id="MU157840">
    <property type="protein sequence ID" value="KAF9530365.1"/>
    <property type="molecule type" value="Genomic_DNA"/>
</dbReference>
<feature type="transmembrane region" description="Helical" evidence="1">
    <location>
        <begin position="106"/>
        <end position="126"/>
    </location>
</feature>
<dbReference type="InterPro" id="IPR049500">
    <property type="entry name" value="Peptidase_M50B-like"/>
</dbReference>
<evidence type="ECO:0000313" key="2">
    <source>
        <dbReference type="EMBL" id="KAF9530365.1"/>
    </source>
</evidence>
<gene>
    <name evidence="2" type="ORF">CPB83DRAFT_850778</name>
</gene>
<feature type="transmembrane region" description="Helical" evidence="1">
    <location>
        <begin position="179"/>
        <end position="199"/>
    </location>
</feature>
<dbReference type="PANTHER" id="PTHR33979:SF2">
    <property type="entry name" value="PEPTIDASE M50B-LIKE-DOMAIN-CONTAINING PROTEIN"/>
    <property type="match status" value="1"/>
</dbReference>
<organism evidence="2 3">
    <name type="scientific">Crepidotus variabilis</name>
    <dbReference type="NCBI Taxonomy" id="179855"/>
    <lineage>
        <taxon>Eukaryota</taxon>
        <taxon>Fungi</taxon>
        <taxon>Dikarya</taxon>
        <taxon>Basidiomycota</taxon>
        <taxon>Agaricomycotina</taxon>
        <taxon>Agaricomycetes</taxon>
        <taxon>Agaricomycetidae</taxon>
        <taxon>Agaricales</taxon>
        <taxon>Agaricineae</taxon>
        <taxon>Crepidotaceae</taxon>
        <taxon>Crepidotus</taxon>
    </lineage>
</organism>
<feature type="transmembrane region" description="Helical" evidence="1">
    <location>
        <begin position="64"/>
        <end position="86"/>
    </location>
</feature>
<accession>A0A9P6EK58</accession>
<reference evidence="2" key="1">
    <citation type="submission" date="2020-11" db="EMBL/GenBank/DDBJ databases">
        <authorList>
            <consortium name="DOE Joint Genome Institute"/>
            <person name="Ahrendt S."/>
            <person name="Riley R."/>
            <person name="Andreopoulos W."/>
            <person name="Labutti K."/>
            <person name="Pangilinan J."/>
            <person name="Ruiz-Duenas F.J."/>
            <person name="Barrasa J.M."/>
            <person name="Sanchez-Garcia M."/>
            <person name="Camarero S."/>
            <person name="Miyauchi S."/>
            <person name="Serrano A."/>
            <person name="Linde D."/>
            <person name="Babiker R."/>
            <person name="Drula E."/>
            <person name="Ayuso-Fernandez I."/>
            <person name="Pacheco R."/>
            <person name="Padilla G."/>
            <person name="Ferreira P."/>
            <person name="Barriuso J."/>
            <person name="Kellner H."/>
            <person name="Castanera R."/>
            <person name="Alfaro M."/>
            <person name="Ramirez L."/>
            <person name="Pisabarro A.G."/>
            <person name="Kuo A."/>
            <person name="Tritt A."/>
            <person name="Lipzen A."/>
            <person name="He G."/>
            <person name="Yan M."/>
            <person name="Ng V."/>
            <person name="Cullen D."/>
            <person name="Martin F."/>
            <person name="Rosso M.-N."/>
            <person name="Henrissat B."/>
            <person name="Hibbett D."/>
            <person name="Martinez A.T."/>
            <person name="Grigoriev I.V."/>
        </authorList>
    </citation>
    <scope>NUCLEOTIDE SEQUENCE</scope>
    <source>
        <strain evidence="2">CBS 506.95</strain>
    </source>
</reference>
<dbReference type="Pfam" id="PF13398">
    <property type="entry name" value="Peptidase_M50B"/>
    <property type="match status" value="1"/>
</dbReference>
<dbReference type="Proteomes" id="UP000807306">
    <property type="component" value="Unassembled WGS sequence"/>
</dbReference>
<comment type="caution">
    <text evidence="2">The sequence shown here is derived from an EMBL/GenBank/DDBJ whole genome shotgun (WGS) entry which is preliminary data.</text>
</comment>
<keyword evidence="1" id="KW-0472">Membrane</keyword>
<dbReference type="OrthoDB" id="40823at2759"/>
<dbReference type="PANTHER" id="PTHR33979">
    <property type="entry name" value="OS02G0221600 PROTEIN"/>
    <property type="match status" value="1"/>
</dbReference>
<keyword evidence="3" id="KW-1185">Reference proteome</keyword>
<feature type="transmembrane region" description="Helical" evidence="1">
    <location>
        <begin position="228"/>
        <end position="250"/>
    </location>
</feature>
<proteinExistence type="predicted"/>
<feature type="transmembrane region" description="Helical" evidence="1">
    <location>
        <begin position="33"/>
        <end position="52"/>
    </location>
</feature>
<evidence type="ECO:0000256" key="1">
    <source>
        <dbReference type="SAM" id="Phobius"/>
    </source>
</evidence>
<sequence>MSVSRPPIAPPTSSASAIPTHGVGALTPSSDQIVVLYVIVAMAVIIFGFWNVPVVRNFINPLKLFTIGWHELCHISAAILSGGRILKITIDPHVGGATIVEGGLPGFVLASGYIGSTLLGGAFVLAGWDTLVAKVLSFVLGVGLVLPLVLVRDKLTIVLTVCYEAMLIGFWFVDHGQALRWYCLFVGVMNILFVVWDVADDKFFHKTNDSDATQFAILYPMISAHVWATFWILFQLVCLGGFAVLGIFAFKLTQEEMDTQAAGFLPTK</sequence>
<protein>
    <submittedName>
        <fullName evidence="2">Peptidase M50B-like-domain-containing protein</fullName>
    </submittedName>
</protein>
<feature type="transmembrane region" description="Helical" evidence="1">
    <location>
        <begin position="131"/>
        <end position="149"/>
    </location>
</feature>
<name>A0A9P6EK58_9AGAR</name>
<feature type="transmembrane region" description="Helical" evidence="1">
    <location>
        <begin position="155"/>
        <end position="172"/>
    </location>
</feature>
<dbReference type="AlphaFoldDB" id="A0A9P6EK58"/>
<evidence type="ECO:0000313" key="3">
    <source>
        <dbReference type="Proteomes" id="UP000807306"/>
    </source>
</evidence>